<dbReference type="PANTHER" id="PTHR10174">
    <property type="entry name" value="ALPHA-TOCOPHEROL TRANSFER PROTEIN-RELATED"/>
    <property type="match status" value="1"/>
</dbReference>
<dbReference type="AlphaFoldDB" id="A0AAN9TNL4"/>
<comment type="caution">
    <text evidence="2">The sequence shown here is derived from an EMBL/GenBank/DDBJ whole genome shotgun (WGS) entry which is preliminary data.</text>
</comment>
<dbReference type="Pfam" id="PF00650">
    <property type="entry name" value="CRAL_TRIO"/>
    <property type="match status" value="1"/>
</dbReference>
<dbReference type="Gene3D" id="3.40.525.10">
    <property type="entry name" value="CRAL-TRIO lipid binding domain"/>
    <property type="match status" value="1"/>
</dbReference>
<reference evidence="2 3" key="1">
    <citation type="submission" date="2024-03" db="EMBL/GenBank/DDBJ databases">
        <title>Adaptation during the transition from Ophiocordyceps entomopathogen to insect associate is accompanied by gene loss and intensified selection.</title>
        <authorList>
            <person name="Ward C.M."/>
            <person name="Onetto C.A."/>
            <person name="Borneman A.R."/>
        </authorList>
    </citation>
    <scope>NUCLEOTIDE SEQUENCE [LARGE SCALE GENOMIC DNA]</scope>
    <source>
        <strain evidence="2">AWRI1</strain>
        <tissue evidence="2">Single Adult Female</tissue>
    </source>
</reference>
<dbReference type="InterPro" id="IPR036273">
    <property type="entry name" value="CRAL/TRIO_N_dom_sf"/>
</dbReference>
<protein>
    <recommendedName>
        <fullName evidence="1">CRAL-TRIO domain-containing protein</fullName>
    </recommendedName>
</protein>
<accession>A0AAN9TNL4</accession>
<dbReference type="InterPro" id="IPR036865">
    <property type="entry name" value="CRAL-TRIO_dom_sf"/>
</dbReference>
<dbReference type="GO" id="GO:1902936">
    <property type="term" value="F:phosphatidylinositol bisphosphate binding"/>
    <property type="evidence" value="ECO:0007669"/>
    <property type="project" value="TreeGrafter"/>
</dbReference>
<sequence length="311" mass="36354">MKSYLQRCTQEQFQCMLREIGTSEEALQRDVQYLMKWMEKEPHLPNIKDEDMLMNALILNKNRMEKTKLLLHLFYTAKARWPYLSLDRDIIFDQLEDLKRLGCFVPLPKLTPEGDRVFICRLNKLAPEDIPNWQFILKCCAVLIELTLKIDCFRRVICIADVENLNPAVAAMVVTMATKAPVLLAAKHVPARTGNIYIMNLHPIFQWLLSFVKTLLKPKITEKIVIWEKEPECLSKEIPKHILPPEFGGTERPIDELYDDFVDYIKQFRHYASSLSDLKADLTKIPDEYGYNKENEMQFGIDGTFRNLIIE</sequence>
<dbReference type="PANTHER" id="PTHR10174:SF222">
    <property type="entry name" value="GH10083P-RELATED"/>
    <property type="match status" value="1"/>
</dbReference>
<evidence type="ECO:0000313" key="3">
    <source>
        <dbReference type="Proteomes" id="UP001367676"/>
    </source>
</evidence>
<proteinExistence type="predicted"/>
<dbReference type="SUPFAM" id="SSF46938">
    <property type="entry name" value="CRAL/TRIO N-terminal domain"/>
    <property type="match status" value="1"/>
</dbReference>
<dbReference type="Proteomes" id="UP001367676">
    <property type="component" value="Unassembled WGS sequence"/>
</dbReference>
<organism evidence="2 3">
    <name type="scientific">Parthenolecanium corni</name>
    <dbReference type="NCBI Taxonomy" id="536013"/>
    <lineage>
        <taxon>Eukaryota</taxon>
        <taxon>Metazoa</taxon>
        <taxon>Ecdysozoa</taxon>
        <taxon>Arthropoda</taxon>
        <taxon>Hexapoda</taxon>
        <taxon>Insecta</taxon>
        <taxon>Pterygota</taxon>
        <taxon>Neoptera</taxon>
        <taxon>Paraneoptera</taxon>
        <taxon>Hemiptera</taxon>
        <taxon>Sternorrhyncha</taxon>
        <taxon>Coccoidea</taxon>
        <taxon>Coccidae</taxon>
        <taxon>Parthenolecanium</taxon>
    </lineage>
</organism>
<evidence type="ECO:0000259" key="1">
    <source>
        <dbReference type="PROSITE" id="PS50191"/>
    </source>
</evidence>
<name>A0AAN9TNL4_9HEMI</name>
<keyword evidence="3" id="KW-1185">Reference proteome</keyword>
<gene>
    <name evidence="2" type="ORF">V9T40_013375</name>
</gene>
<dbReference type="GO" id="GO:0016020">
    <property type="term" value="C:membrane"/>
    <property type="evidence" value="ECO:0007669"/>
    <property type="project" value="TreeGrafter"/>
</dbReference>
<feature type="domain" description="CRAL-TRIO" evidence="1">
    <location>
        <begin position="88"/>
        <end position="255"/>
    </location>
</feature>
<evidence type="ECO:0000313" key="2">
    <source>
        <dbReference type="EMBL" id="KAK7595550.1"/>
    </source>
</evidence>
<dbReference type="InterPro" id="IPR001251">
    <property type="entry name" value="CRAL-TRIO_dom"/>
</dbReference>
<dbReference type="SMART" id="SM00516">
    <property type="entry name" value="SEC14"/>
    <property type="match status" value="1"/>
</dbReference>
<dbReference type="CDD" id="cd00170">
    <property type="entry name" value="SEC14"/>
    <property type="match status" value="1"/>
</dbReference>
<dbReference type="EMBL" id="JBBCAQ010000018">
    <property type="protein sequence ID" value="KAK7595550.1"/>
    <property type="molecule type" value="Genomic_DNA"/>
</dbReference>
<dbReference type="PROSITE" id="PS50191">
    <property type="entry name" value="CRAL_TRIO"/>
    <property type="match status" value="1"/>
</dbReference>
<dbReference type="SUPFAM" id="SSF52087">
    <property type="entry name" value="CRAL/TRIO domain"/>
    <property type="match status" value="1"/>
</dbReference>